<gene>
    <name evidence="1" type="ORF">ASPGLDRAFT_786638</name>
</gene>
<dbReference type="RefSeq" id="XP_022397916.1">
    <property type="nucleotide sequence ID" value="XM_022549976.1"/>
</dbReference>
<organism evidence="1 2">
    <name type="scientific">Aspergillus glaucus CBS 516.65</name>
    <dbReference type="NCBI Taxonomy" id="1160497"/>
    <lineage>
        <taxon>Eukaryota</taxon>
        <taxon>Fungi</taxon>
        <taxon>Dikarya</taxon>
        <taxon>Ascomycota</taxon>
        <taxon>Pezizomycotina</taxon>
        <taxon>Eurotiomycetes</taxon>
        <taxon>Eurotiomycetidae</taxon>
        <taxon>Eurotiales</taxon>
        <taxon>Aspergillaceae</taxon>
        <taxon>Aspergillus</taxon>
        <taxon>Aspergillus subgen. Aspergillus</taxon>
    </lineage>
</organism>
<evidence type="ECO:0000313" key="2">
    <source>
        <dbReference type="Proteomes" id="UP000184300"/>
    </source>
</evidence>
<dbReference type="AlphaFoldDB" id="A0A1L9VBA5"/>
<accession>A0A1L9VBA5</accession>
<proteinExistence type="predicted"/>
<reference evidence="2" key="1">
    <citation type="journal article" date="2017" name="Genome Biol.">
        <title>Comparative genomics reveals high biological diversity and specific adaptations in the industrially and medically important fungal genus Aspergillus.</title>
        <authorList>
            <person name="de Vries R.P."/>
            <person name="Riley R."/>
            <person name="Wiebenga A."/>
            <person name="Aguilar-Osorio G."/>
            <person name="Amillis S."/>
            <person name="Uchima C.A."/>
            <person name="Anderluh G."/>
            <person name="Asadollahi M."/>
            <person name="Askin M."/>
            <person name="Barry K."/>
            <person name="Battaglia E."/>
            <person name="Bayram O."/>
            <person name="Benocci T."/>
            <person name="Braus-Stromeyer S.A."/>
            <person name="Caldana C."/>
            <person name="Canovas D."/>
            <person name="Cerqueira G.C."/>
            <person name="Chen F."/>
            <person name="Chen W."/>
            <person name="Choi C."/>
            <person name="Clum A."/>
            <person name="Dos Santos R.A."/>
            <person name="Damasio A.R."/>
            <person name="Diallinas G."/>
            <person name="Emri T."/>
            <person name="Fekete E."/>
            <person name="Flipphi M."/>
            <person name="Freyberg S."/>
            <person name="Gallo A."/>
            <person name="Gournas C."/>
            <person name="Habgood R."/>
            <person name="Hainaut M."/>
            <person name="Harispe M.L."/>
            <person name="Henrissat B."/>
            <person name="Hilden K.S."/>
            <person name="Hope R."/>
            <person name="Hossain A."/>
            <person name="Karabika E."/>
            <person name="Karaffa L."/>
            <person name="Karanyi Z."/>
            <person name="Krasevec N."/>
            <person name="Kuo A."/>
            <person name="Kusch H."/>
            <person name="LaButti K."/>
            <person name="Lagendijk E.L."/>
            <person name="Lapidus A."/>
            <person name="Levasseur A."/>
            <person name="Lindquist E."/>
            <person name="Lipzen A."/>
            <person name="Logrieco A.F."/>
            <person name="MacCabe A."/>
            <person name="Maekelae M.R."/>
            <person name="Malavazi I."/>
            <person name="Melin P."/>
            <person name="Meyer V."/>
            <person name="Mielnichuk N."/>
            <person name="Miskei M."/>
            <person name="Molnar A.P."/>
            <person name="Mule G."/>
            <person name="Ngan C.Y."/>
            <person name="Orejas M."/>
            <person name="Orosz E."/>
            <person name="Ouedraogo J.P."/>
            <person name="Overkamp K.M."/>
            <person name="Park H.-S."/>
            <person name="Perrone G."/>
            <person name="Piumi F."/>
            <person name="Punt P.J."/>
            <person name="Ram A.F."/>
            <person name="Ramon A."/>
            <person name="Rauscher S."/>
            <person name="Record E."/>
            <person name="Riano-Pachon D.M."/>
            <person name="Robert V."/>
            <person name="Roehrig J."/>
            <person name="Ruller R."/>
            <person name="Salamov A."/>
            <person name="Salih N.S."/>
            <person name="Samson R.A."/>
            <person name="Sandor E."/>
            <person name="Sanguinetti M."/>
            <person name="Schuetze T."/>
            <person name="Sepcic K."/>
            <person name="Shelest E."/>
            <person name="Sherlock G."/>
            <person name="Sophianopoulou V."/>
            <person name="Squina F.M."/>
            <person name="Sun H."/>
            <person name="Susca A."/>
            <person name="Todd R.B."/>
            <person name="Tsang A."/>
            <person name="Unkles S.E."/>
            <person name="van de Wiele N."/>
            <person name="van Rossen-Uffink D."/>
            <person name="Oliveira J.V."/>
            <person name="Vesth T.C."/>
            <person name="Visser J."/>
            <person name="Yu J.-H."/>
            <person name="Zhou M."/>
            <person name="Andersen M.R."/>
            <person name="Archer D.B."/>
            <person name="Baker S.E."/>
            <person name="Benoit I."/>
            <person name="Brakhage A.A."/>
            <person name="Braus G.H."/>
            <person name="Fischer R."/>
            <person name="Frisvad J.C."/>
            <person name="Goldman G.H."/>
            <person name="Houbraken J."/>
            <person name="Oakley B."/>
            <person name="Pocsi I."/>
            <person name="Scazzocchio C."/>
            <person name="Seiboth B."/>
            <person name="vanKuyk P.A."/>
            <person name="Wortman J."/>
            <person name="Dyer P.S."/>
            <person name="Grigoriev I.V."/>
        </authorList>
    </citation>
    <scope>NUCLEOTIDE SEQUENCE [LARGE SCALE GENOMIC DNA]</scope>
    <source>
        <strain evidence="2">CBS 516.65</strain>
    </source>
</reference>
<evidence type="ECO:0000313" key="1">
    <source>
        <dbReference type="EMBL" id="OJJ81218.1"/>
    </source>
</evidence>
<keyword evidence="2" id="KW-1185">Reference proteome</keyword>
<dbReference type="GeneID" id="34466236"/>
<protein>
    <submittedName>
        <fullName evidence="1">Uncharacterized protein</fullName>
    </submittedName>
</protein>
<name>A0A1L9VBA5_ASPGL</name>
<dbReference type="Proteomes" id="UP000184300">
    <property type="component" value="Unassembled WGS sequence"/>
</dbReference>
<dbReference type="EMBL" id="KV878907">
    <property type="protein sequence ID" value="OJJ81218.1"/>
    <property type="molecule type" value="Genomic_DNA"/>
</dbReference>
<dbReference type="VEuPathDB" id="FungiDB:ASPGLDRAFT_786638"/>
<sequence length="67" mass="7601">MISHDAGQGAMLGLWYWKGWMFAQIPTLCTLCLSDGYFLVLSEIDNISIVTIARVRSEHSFIHQIKS</sequence>